<dbReference type="InterPro" id="IPR013216">
    <property type="entry name" value="Methyltransf_11"/>
</dbReference>
<organism evidence="2 3">
    <name type="scientific">Microseira wollei NIES-4236</name>
    <dbReference type="NCBI Taxonomy" id="2530354"/>
    <lineage>
        <taxon>Bacteria</taxon>
        <taxon>Bacillati</taxon>
        <taxon>Cyanobacteriota</taxon>
        <taxon>Cyanophyceae</taxon>
        <taxon>Oscillatoriophycideae</taxon>
        <taxon>Aerosakkonematales</taxon>
        <taxon>Aerosakkonemataceae</taxon>
        <taxon>Microseira</taxon>
    </lineage>
</organism>
<dbReference type="GO" id="GO:0008757">
    <property type="term" value="F:S-adenosylmethionine-dependent methyltransferase activity"/>
    <property type="evidence" value="ECO:0007669"/>
    <property type="project" value="InterPro"/>
</dbReference>
<keyword evidence="2" id="KW-0808">Transferase</keyword>
<accession>A0AAV3WGH8</accession>
<gene>
    <name evidence="2" type="ORF">MiSe_22620</name>
</gene>
<comment type="caution">
    <text evidence="2">The sequence shown here is derived from an EMBL/GenBank/DDBJ whole genome shotgun (WGS) entry which is preliminary data.</text>
</comment>
<evidence type="ECO:0000259" key="1">
    <source>
        <dbReference type="Pfam" id="PF08241"/>
    </source>
</evidence>
<proteinExistence type="predicted"/>
<dbReference type="Pfam" id="PF08241">
    <property type="entry name" value="Methyltransf_11"/>
    <property type="match status" value="1"/>
</dbReference>
<dbReference type="InterPro" id="IPR029063">
    <property type="entry name" value="SAM-dependent_MTases_sf"/>
</dbReference>
<evidence type="ECO:0000313" key="2">
    <source>
        <dbReference type="EMBL" id="GET37509.1"/>
    </source>
</evidence>
<dbReference type="Gene3D" id="3.40.50.150">
    <property type="entry name" value="Vaccinia Virus protein VP39"/>
    <property type="match status" value="1"/>
</dbReference>
<name>A0AAV3WGH8_9CYAN</name>
<keyword evidence="3" id="KW-1185">Reference proteome</keyword>
<protein>
    <submittedName>
        <fullName evidence="2">Methyltransferase type 11</fullName>
    </submittedName>
</protein>
<sequence length="224" mass="26194">MILKSASEYYQNQPAFGGLVEKIIWHSRQKMFKSLMQIAQPTCETTVLDVGVTSDRRQDSNFFEKLYPYPHKITAVGLEDASFLEQDYPGLKYIQADGLNLPFPDKSFDLVVSFAVIEHVGSRERQQLFIRELCRVGRTCFITTPNRWYPIEFHTVLPLVHWLPRSWFSTILKLLGKDFWSKEENLNLLSEKNMLSLFPADSQVYKKHFRLFGLISNLVFYLEN</sequence>
<evidence type="ECO:0000313" key="3">
    <source>
        <dbReference type="Proteomes" id="UP001050975"/>
    </source>
</evidence>
<keyword evidence="2" id="KW-0489">Methyltransferase</keyword>
<dbReference type="GO" id="GO:0032259">
    <property type="term" value="P:methylation"/>
    <property type="evidence" value="ECO:0007669"/>
    <property type="project" value="UniProtKB-KW"/>
</dbReference>
<dbReference type="SUPFAM" id="SSF53335">
    <property type="entry name" value="S-adenosyl-L-methionine-dependent methyltransferases"/>
    <property type="match status" value="1"/>
</dbReference>
<feature type="domain" description="Methyltransferase type 11" evidence="1">
    <location>
        <begin position="86"/>
        <end position="137"/>
    </location>
</feature>
<dbReference type="Proteomes" id="UP001050975">
    <property type="component" value="Unassembled WGS sequence"/>
</dbReference>
<dbReference type="EMBL" id="BLAY01000029">
    <property type="protein sequence ID" value="GET37509.1"/>
    <property type="molecule type" value="Genomic_DNA"/>
</dbReference>
<dbReference type="RefSeq" id="WP_226579101.1">
    <property type="nucleotide sequence ID" value="NZ_BLAY01000029.1"/>
</dbReference>
<dbReference type="AlphaFoldDB" id="A0AAV3WGH8"/>
<reference evidence="2" key="1">
    <citation type="submission" date="2019-10" db="EMBL/GenBank/DDBJ databases">
        <title>Draft genome sequece of Microseira wollei NIES-4236.</title>
        <authorList>
            <person name="Yamaguchi H."/>
            <person name="Suzuki S."/>
            <person name="Kawachi M."/>
        </authorList>
    </citation>
    <scope>NUCLEOTIDE SEQUENCE</scope>
    <source>
        <strain evidence="2">NIES-4236</strain>
    </source>
</reference>